<feature type="transmembrane region" description="Helical" evidence="1">
    <location>
        <begin position="188"/>
        <end position="210"/>
    </location>
</feature>
<keyword evidence="1" id="KW-0472">Membrane</keyword>
<feature type="transmembrane region" description="Helical" evidence="1">
    <location>
        <begin position="76"/>
        <end position="92"/>
    </location>
</feature>
<keyword evidence="1" id="KW-0812">Transmembrane</keyword>
<name>A0AAW5WVD1_9LACO</name>
<feature type="transmembrane region" description="Helical" evidence="1">
    <location>
        <begin position="156"/>
        <end position="176"/>
    </location>
</feature>
<dbReference type="Proteomes" id="UP001212401">
    <property type="component" value="Unassembled WGS sequence"/>
</dbReference>
<feature type="transmembrane region" description="Helical" evidence="1">
    <location>
        <begin position="305"/>
        <end position="324"/>
    </location>
</feature>
<feature type="transmembrane region" description="Helical" evidence="1">
    <location>
        <begin position="547"/>
        <end position="566"/>
    </location>
</feature>
<feature type="domain" description="Membrane protein 6-pyruvoyl-tetrahydropterin synthase-related" evidence="2">
    <location>
        <begin position="88"/>
        <end position="362"/>
    </location>
</feature>
<gene>
    <name evidence="3" type="ORF">L2724_08310</name>
</gene>
<feature type="transmembrane region" description="Helical" evidence="1">
    <location>
        <begin position="372"/>
        <end position="389"/>
    </location>
</feature>
<feature type="transmembrane region" description="Helical" evidence="1">
    <location>
        <begin position="222"/>
        <end position="241"/>
    </location>
</feature>
<feature type="transmembrane region" description="Helical" evidence="1">
    <location>
        <begin position="129"/>
        <end position="147"/>
    </location>
</feature>
<dbReference type="RefSeq" id="WP_269296202.1">
    <property type="nucleotide sequence ID" value="NZ_JAKHPH010000029.1"/>
</dbReference>
<comment type="caution">
    <text evidence="3">The sequence shown here is derived from an EMBL/GenBank/DDBJ whole genome shotgun (WGS) entry which is preliminary data.</text>
</comment>
<feature type="transmembrane region" description="Helical" evidence="1">
    <location>
        <begin position="99"/>
        <end position="117"/>
    </location>
</feature>
<accession>A0AAW5WVD1</accession>
<evidence type="ECO:0000256" key="1">
    <source>
        <dbReference type="SAM" id="Phobius"/>
    </source>
</evidence>
<evidence type="ECO:0000313" key="3">
    <source>
        <dbReference type="EMBL" id="MCZ3668270.1"/>
    </source>
</evidence>
<dbReference type="AlphaFoldDB" id="A0AAW5WVD1"/>
<feature type="transmembrane region" description="Helical" evidence="1">
    <location>
        <begin position="336"/>
        <end position="360"/>
    </location>
</feature>
<dbReference type="EMBL" id="JAKHPH010000029">
    <property type="protein sequence ID" value="MCZ3668270.1"/>
    <property type="molecule type" value="Genomic_DNA"/>
</dbReference>
<sequence>MKKSVVRYRLQLILLFCVMSALYIWSFAHLKTVFGAGDLMFQANRIEELYQDVIHGVFVPRISTYTFNQVGSGINFFYPWILLYPFVIFQLITHNPISAFYLGIFLETLVTLLLSYYAMRKYSASKKRAIIFAITYTFANYRLYLVFNQNVLAESFAYTFLPLVLLGFYEVFYQNIKSWPILAIGMTMLLYSHMLTTALTALFMLVTLVVTWRWISNKRLRLLAGVKAAGLSFLLSAFYLVPFFEQTVTNHLKASWVGLLFIKTPMETITSSINNEPTQVVGLLLMIVLIFGFFFWRRANTIDRYTYLSGIILVALTTTLFPWAKLLNTPVANLQFPYRLTGLATLMLAIYLSAVVTYIFDNLQNRYGISKIGFVVIFSLLSVGLTYSAEQQILAQRISIPMLDRVPTPSHYYPEEHGKGYNLTSSNWNNMFHYYSHNGSFDYFPVTINGDNVTDLVTHHAFVNGRKVAFASRLKSKPNEIVYDLSGIKSGTVVELPILYYHNDLVKVGESNYLKPTSTKRTTVKIKVPVKDKTVSLKYFNSKLDNGSMLVSILTWLGLIIVYFKYKLSGKEE</sequence>
<reference evidence="3" key="1">
    <citation type="submission" date="2022-01" db="EMBL/GenBank/DDBJ databases">
        <title>VMRC isolate genome collection.</title>
        <authorList>
            <person name="France M."/>
            <person name="Rutt L."/>
            <person name="Humphrys M."/>
            <person name="Ravel J."/>
        </authorList>
    </citation>
    <scope>NUCLEOTIDE SEQUENCE</scope>
    <source>
        <strain evidence="3">C0048A1</strain>
    </source>
</reference>
<dbReference type="InterPro" id="IPR018776">
    <property type="entry name" value="Membrane_prot_PTPS-rel_domain"/>
</dbReference>
<evidence type="ECO:0000313" key="4">
    <source>
        <dbReference type="Proteomes" id="UP001212401"/>
    </source>
</evidence>
<keyword evidence="1" id="KW-1133">Transmembrane helix</keyword>
<feature type="transmembrane region" description="Helical" evidence="1">
    <location>
        <begin position="280"/>
        <end position="296"/>
    </location>
</feature>
<feature type="transmembrane region" description="Helical" evidence="1">
    <location>
        <begin position="12"/>
        <end position="30"/>
    </location>
</feature>
<organism evidence="3 4">
    <name type="scientific">Limosilactobacillus vaginalis</name>
    <dbReference type="NCBI Taxonomy" id="1633"/>
    <lineage>
        <taxon>Bacteria</taxon>
        <taxon>Bacillati</taxon>
        <taxon>Bacillota</taxon>
        <taxon>Bacilli</taxon>
        <taxon>Lactobacillales</taxon>
        <taxon>Lactobacillaceae</taxon>
        <taxon>Limosilactobacillus</taxon>
    </lineage>
</organism>
<proteinExistence type="predicted"/>
<protein>
    <recommendedName>
        <fullName evidence="2">Membrane protein 6-pyruvoyl-tetrahydropterin synthase-related domain-containing protein</fullName>
    </recommendedName>
</protein>
<dbReference type="Pfam" id="PF10131">
    <property type="entry name" value="PTPS_related"/>
    <property type="match status" value="1"/>
</dbReference>
<evidence type="ECO:0000259" key="2">
    <source>
        <dbReference type="Pfam" id="PF10131"/>
    </source>
</evidence>